<organism evidence="2 3">
    <name type="scientific">Georgenia halotolerans</name>
    <dbReference type="NCBI Taxonomy" id="3028317"/>
    <lineage>
        <taxon>Bacteria</taxon>
        <taxon>Bacillati</taxon>
        <taxon>Actinomycetota</taxon>
        <taxon>Actinomycetes</taxon>
        <taxon>Micrococcales</taxon>
        <taxon>Bogoriellaceae</taxon>
        <taxon>Georgenia</taxon>
    </lineage>
</organism>
<dbReference type="Proteomes" id="UP001165561">
    <property type="component" value="Unassembled WGS sequence"/>
</dbReference>
<gene>
    <name evidence="2" type="ORF">PU560_03980</name>
</gene>
<evidence type="ECO:0000256" key="1">
    <source>
        <dbReference type="SAM" id="SignalP"/>
    </source>
</evidence>
<comment type="caution">
    <text evidence="2">The sequence shown here is derived from an EMBL/GenBank/DDBJ whole genome shotgun (WGS) entry which is preliminary data.</text>
</comment>
<protein>
    <recommendedName>
        <fullName evidence="4">Chitinase</fullName>
    </recommendedName>
</protein>
<evidence type="ECO:0000313" key="3">
    <source>
        <dbReference type="Proteomes" id="UP001165561"/>
    </source>
</evidence>
<name>A0ABT5TU86_9MICO</name>
<sequence length="81" mass="7992">MKLGRPVTATLAAAASAAVVLGLAPAAGAADGTAVGGEGSTYLLNDRWSGDANIEVSYGAPDDPVYIGNWNGDGSDTLAVR</sequence>
<dbReference type="EMBL" id="JARACI010000584">
    <property type="protein sequence ID" value="MDD9205627.1"/>
    <property type="molecule type" value="Genomic_DNA"/>
</dbReference>
<accession>A0ABT5TU86</accession>
<keyword evidence="1" id="KW-0732">Signal</keyword>
<keyword evidence="3" id="KW-1185">Reference proteome</keyword>
<feature type="signal peptide" evidence="1">
    <location>
        <begin position="1"/>
        <end position="29"/>
    </location>
</feature>
<proteinExistence type="predicted"/>
<reference evidence="2" key="1">
    <citation type="submission" date="2023-02" db="EMBL/GenBank/DDBJ databases">
        <title>Georgenia sp.10Sc9-8, isolated from a soil sample collected from the Taklamakan desert.</title>
        <authorList>
            <person name="Liu S."/>
        </authorList>
    </citation>
    <scope>NUCLEOTIDE SEQUENCE</scope>
    <source>
        <strain evidence="2">10Sc9-8</strain>
    </source>
</reference>
<feature type="chain" id="PRO_5046980643" description="Chitinase" evidence="1">
    <location>
        <begin position="30"/>
        <end position="81"/>
    </location>
</feature>
<evidence type="ECO:0000313" key="2">
    <source>
        <dbReference type="EMBL" id="MDD9205627.1"/>
    </source>
</evidence>
<evidence type="ECO:0008006" key="4">
    <source>
        <dbReference type="Google" id="ProtNLM"/>
    </source>
</evidence>
<feature type="non-terminal residue" evidence="2">
    <location>
        <position position="81"/>
    </location>
</feature>